<feature type="signal peptide" evidence="1">
    <location>
        <begin position="1"/>
        <end position="19"/>
    </location>
</feature>
<sequence length="81" mass="8643">MKKIVTLLSLLFLPLLISACNSSSQQSGESITAVGSSALQPLVEAAGEQYQTEHLGVFINVQGGGSGHRFKPDPTRCFGHW</sequence>
<dbReference type="PROSITE" id="PS51257">
    <property type="entry name" value="PROKAR_LIPOPROTEIN"/>
    <property type="match status" value="1"/>
</dbReference>
<dbReference type="EMBL" id="ANJW01000393">
    <property type="protein sequence ID" value="EPC55160.1"/>
    <property type="molecule type" value="Genomic_DNA"/>
</dbReference>
<organism evidence="2 3">
    <name type="scientific">Lacticaseibacillus paracasei subsp. paracasei Lpp123</name>
    <dbReference type="NCBI Taxonomy" id="1256201"/>
    <lineage>
        <taxon>Bacteria</taxon>
        <taxon>Bacillati</taxon>
        <taxon>Bacillota</taxon>
        <taxon>Bacilli</taxon>
        <taxon>Lactobacillales</taxon>
        <taxon>Lactobacillaceae</taxon>
        <taxon>Lacticaseibacillus</taxon>
    </lineage>
</organism>
<dbReference type="Proteomes" id="UP000014316">
    <property type="component" value="Unassembled WGS sequence"/>
</dbReference>
<proteinExistence type="predicted"/>
<name>A0A829GCB9_LACPA</name>
<dbReference type="Gene3D" id="3.40.190.10">
    <property type="entry name" value="Periplasmic binding protein-like II"/>
    <property type="match status" value="1"/>
</dbReference>
<accession>A0A829GCB9</accession>
<feature type="chain" id="PRO_5039218980" evidence="1">
    <location>
        <begin position="20"/>
        <end position="81"/>
    </location>
</feature>
<protein>
    <submittedName>
        <fullName evidence="2">Phosphate ABC transporter substrate-binding protein</fullName>
    </submittedName>
</protein>
<gene>
    <name evidence="2" type="ORF">Lpp123_06720</name>
</gene>
<dbReference type="AlphaFoldDB" id="A0A829GCB9"/>
<comment type="caution">
    <text evidence="2">The sequence shown here is derived from an EMBL/GenBank/DDBJ whole genome shotgun (WGS) entry which is preliminary data.</text>
</comment>
<reference evidence="2 3" key="1">
    <citation type="journal article" date="2013" name="PLoS ONE">
        <title>Lactobacillus paracasei comparative genomics: towards species pan-genome definition and exploitation of diversity.</title>
        <authorList>
            <person name="Smokvina T."/>
            <person name="Wels M."/>
            <person name="Polka J."/>
            <person name="Chervaux C."/>
            <person name="Brisse S."/>
            <person name="Boekhorst J."/>
            <person name="van Hylckama Vlieg J.E."/>
            <person name="Siezen R.J."/>
        </authorList>
    </citation>
    <scope>NUCLEOTIDE SEQUENCE [LARGE SCALE GENOMIC DNA]</scope>
    <source>
        <strain evidence="2 3">Lpp123</strain>
    </source>
</reference>
<evidence type="ECO:0000256" key="1">
    <source>
        <dbReference type="SAM" id="SignalP"/>
    </source>
</evidence>
<dbReference type="SUPFAM" id="SSF53850">
    <property type="entry name" value="Periplasmic binding protein-like II"/>
    <property type="match status" value="1"/>
</dbReference>
<keyword evidence="1" id="KW-0732">Signal</keyword>
<evidence type="ECO:0000313" key="3">
    <source>
        <dbReference type="Proteomes" id="UP000014316"/>
    </source>
</evidence>
<evidence type="ECO:0000313" key="2">
    <source>
        <dbReference type="EMBL" id="EPC55160.1"/>
    </source>
</evidence>